<protein>
    <submittedName>
        <fullName evidence="1">Uncharacterized protein</fullName>
    </submittedName>
</protein>
<dbReference type="AlphaFoldDB" id="A0A6H1ZT59"/>
<evidence type="ECO:0000313" key="2">
    <source>
        <dbReference type="EMBL" id="QJA70526.1"/>
    </source>
</evidence>
<dbReference type="EMBL" id="MT141800">
    <property type="protein sequence ID" value="QJA70526.1"/>
    <property type="molecule type" value="Genomic_DNA"/>
</dbReference>
<accession>A0A6H1ZT59</accession>
<proteinExistence type="predicted"/>
<gene>
    <name evidence="2" type="ORF">MM415A03680_0004</name>
    <name evidence="1" type="ORF">TM448A01987_0001</name>
</gene>
<reference evidence="1" key="1">
    <citation type="submission" date="2020-03" db="EMBL/GenBank/DDBJ databases">
        <title>The deep terrestrial virosphere.</title>
        <authorList>
            <person name="Holmfeldt K."/>
            <person name="Nilsson E."/>
            <person name="Simone D."/>
            <person name="Lopez-Fernandez M."/>
            <person name="Wu X."/>
            <person name="de Brujin I."/>
            <person name="Lundin D."/>
            <person name="Andersson A."/>
            <person name="Bertilsson S."/>
            <person name="Dopson M."/>
        </authorList>
    </citation>
    <scope>NUCLEOTIDE SEQUENCE</scope>
    <source>
        <strain evidence="2">MM415A03680</strain>
        <strain evidence="1">TM448A01987</strain>
    </source>
</reference>
<dbReference type="EMBL" id="MT144238">
    <property type="protein sequence ID" value="QJA51113.1"/>
    <property type="molecule type" value="Genomic_DNA"/>
</dbReference>
<sequence length="62" mass="7420">MSIETERKALHKRIKHEGKKDYKALARKIRMPYSTFLGLVKEDNPGTIRSWIKIERYFARRG</sequence>
<organism evidence="1">
    <name type="scientific">viral metagenome</name>
    <dbReference type="NCBI Taxonomy" id="1070528"/>
    <lineage>
        <taxon>unclassified sequences</taxon>
        <taxon>metagenomes</taxon>
        <taxon>organismal metagenomes</taxon>
    </lineage>
</organism>
<name>A0A6H1ZT59_9ZZZZ</name>
<evidence type="ECO:0000313" key="1">
    <source>
        <dbReference type="EMBL" id="QJA51113.1"/>
    </source>
</evidence>